<feature type="region of interest" description="Disordered" evidence="1">
    <location>
        <begin position="1"/>
        <end position="101"/>
    </location>
</feature>
<gene>
    <name evidence="2" type="ORF">NDU88_002977</name>
</gene>
<keyword evidence="3" id="KW-1185">Reference proteome</keyword>
<dbReference type="AlphaFoldDB" id="A0AAV7KUB9"/>
<reference evidence="2" key="1">
    <citation type="journal article" date="2022" name="bioRxiv">
        <title>Sequencing and chromosome-scale assembly of the giantPleurodeles waltlgenome.</title>
        <authorList>
            <person name="Brown T."/>
            <person name="Elewa A."/>
            <person name="Iarovenko S."/>
            <person name="Subramanian E."/>
            <person name="Araus A.J."/>
            <person name="Petzold A."/>
            <person name="Susuki M."/>
            <person name="Suzuki K.-i.T."/>
            <person name="Hayashi T."/>
            <person name="Toyoda A."/>
            <person name="Oliveira C."/>
            <person name="Osipova E."/>
            <person name="Leigh N.D."/>
            <person name="Simon A."/>
            <person name="Yun M.H."/>
        </authorList>
    </citation>
    <scope>NUCLEOTIDE SEQUENCE</scope>
    <source>
        <strain evidence="2">20211129_DDA</strain>
        <tissue evidence="2">Liver</tissue>
    </source>
</reference>
<evidence type="ECO:0000313" key="2">
    <source>
        <dbReference type="EMBL" id="KAJ1082812.1"/>
    </source>
</evidence>
<accession>A0AAV7KUB9</accession>
<evidence type="ECO:0000256" key="1">
    <source>
        <dbReference type="SAM" id="MobiDB-lite"/>
    </source>
</evidence>
<sequence length="101" mass="10718">MSGAASWSDTAPARLESQRAPLLGRPESLSSTSLFHAGPQDHARPRPGAWSQAAQPLAPPTGRPGSPSSSDFQCISEAKCPVPAQHRRPLPKARRSAELRS</sequence>
<organism evidence="2 3">
    <name type="scientific">Pleurodeles waltl</name>
    <name type="common">Iberian ribbed newt</name>
    <dbReference type="NCBI Taxonomy" id="8319"/>
    <lineage>
        <taxon>Eukaryota</taxon>
        <taxon>Metazoa</taxon>
        <taxon>Chordata</taxon>
        <taxon>Craniata</taxon>
        <taxon>Vertebrata</taxon>
        <taxon>Euteleostomi</taxon>
        <taxon>Amphibia</taxon>
        <taxon>Batrachia</taxon>
        <taxon>Caudata</taxon>
        <taxon>Salamandroidea</taxon>
        <taxon>Salamandridae</taxon>
        <taxon>Pleurodelinae</taxon>
        <taxon>Pleurodeles</taxon>
    </lineage>
</organism>
<feature type="compositionally biased region" description="Basic residues" evidence="1">
    <location>
        <begin position="85"/>
        <end position="94"/>
    </location>
</feature>
<dbReference type="Proteomes" id="UP001066276">
    <property type="component" value="Chromosome 12"/>
</dbReference>
<protein>
    <submittedName>
        <fullName evidence="2">Uncharacterized protein</fullName>
    </submittedName>
</protein>
<comment type="caution">
    <text evidence="2">The sequence shown here is derived from an EMBL/GenBank/DDBJ whole genome shotgun (WGS) entry which is preliminary data.</text>
</comment>
<evidence type="ECO:0000313" key="3">
    <source>
        <dbReference type="Proteomes" id="UP001066276"/>
    </source>
</evidence>
<name>A0AAV7KUB9_PLEWA</name>
<dbReference type="EMBL" id="JANPWB010000016">
    <property type="protein sequence ID" value="KAJ1082812.1"/>
    <property type="molecule type" value="Genomic_DNA"/>
</dbReference>
<proteinExistence type="predicted"/>